<dbReference type="Gene3D" id="1.10.150.80">
    <property type="entry name" value="HRDC domain"/>
    <property type="match status" value="1"/>
</dbReference>
<dbReference type="EC" id="5.6.2.4" evidence="16"/>
<evidence type="ECO:0000256" key="6">
    <source>
        <dbReference type="ARBA" id="ARBA00022763"/>
    </source>
</evidence>
<keyword evidence="11" id="KW-0238">DNA-binding</keyword>
<evidence type="ECO:0000256" key="1">
    <source>
        <dbReference type="ARBA" id="ARBA00001946"/>
    </source>
</evidence>
<keyword evidence="10" id="KW-0067">ATP-binding</keyword>
<evidence type="ECO:0000256" key="12">
    <source>
        <dbReference type="ARBA" id="ARBA00023172"/>
    </source>
</evidence>
<dbReference type="GO" id="GO:0006281">
    <property type="term" value="P:DNA repair"/>
    <property type="evidence" value="ECO:0007669"/>
    <property type="project" value="UniProtKB-KW"/>
</dbReference>
<evidence type="ECO:0000256" key="15">
    <source>
        <dbReference type="ARBA" id="ARBA00034617"/>
    </source>
</evidence>
<dbReference type="Pfam" id="PF00570">
    <property type="entry name" value="HRDC"/>
    <property type="match status" value="1"/>
</dbReference>
<reference evidence="21" key="1">
    <citation type="submission" date="2017-06" db="EMBL/GenBank/DDBJ databases">
        <authorList>
            <person name="Rodrigo-Torres L."/>
            <person name="Arahal R. D."/>
            <person name="Lucena T."/>
        </authorList>
    </citation>
    <scope>NUCLEOTIDE SEQUENCE [LARGE SCALE GENOMIC DNA]</scope>
    <source>
        <strain evidence="21">type strain: CECT 9192</strain>
    </source>
</reference>
<dbReference type="GO" id="GO:0006260">
    <property type="term" value="P:DNA replication"/>
    <property type="evidence" value="ECO:0007669"/>
    <property type="project" value="InterPro"/>
</dbReference>
<dbReference type="NCBIfam" id="NF008279">
    <property type="entry name" value="PRK11057.1"/>
    <property type="match status" value="1"/>
</dbReference>
<comment type="catalytic activity">
    <reaction evidence="15">
        <text>Couples ATP hydrolysis with the unwinding of duplex DNA by translocating in the 3'-5' direction.</text>
        <dbReference type="EC" id="5.6.2.4"/>
    </reaction>
</comment>
<feature type="domain" description="HRDC" evidence="17">
    <location>
        <begin position="575"/>
        <end position="655"/>
    </location>
</feature>
<keyword evidence="9" id="KW-0862">Zinc</keyword>
<evidence type="ECO:0000256" key="10">
    <source>
        <dbReference type="ARBA" id="ARBA00022840"/>
    </source>
</evidence>
<dbReference type="InterPro" id="IPR011545">
    <property type="entry name" value="DEAD/DEAH_box_helicase_dom"/>
</dbReference>
<dbReference type="InterPro" id="IPR010997">
    <property type="entry name" value="HRDC-like_sf"/>
</dbReference>
<dbReference type="GO" id="GO:0003677">
    <property type="term" value="F:DNA binding"/>
    <property type="evidence" value="ECO:0007669"/>
    <property type="project" value="UniProtKB-KW"/>
</dbReference>
<dbReference type="GO" id="GO:0043590">
    <property type="term" value="C:bacterial nucleoid"/>
    <property type="evidence" value="ECO:0007669"/>
    <property type="project" value="TreeGrafter"/>
</dbReference>
<dbReference type="FunFam" id="3.40.50.300:FF:000296">
    <property type="entry name" value="ATP-dependent DNA helicase RecQ"/>
    <property type="match status" value="1"/>
</dbReference>
<dbReference type="SMART" id="SM00956">
    <property type="entry name" value="RQC"/>
    <property type="match status" value="1"/>
</dbReference>
<dbReference type="InterPro" id="IPR032284">
    <property type="entry name" value="RecQ_Zn-bd"/>
</dbReference>
<dbReference type="PANTHER" id="PTHR13710:SF105">
    <property type="entry name" value="ATP-DEPENDENT DNA HELICASE Q1"/>
    <property type="match status" value="1"/>
</dbReference>
<name>A0A1Y6L2X8_9GAMM</name>
<dbReference type="Pfam" id="PF00270">
    <property type="entry name" value="DEAD"/>
    <property type="match status" value="1"/>
</dbReference>
<dbReference type="PROSITE" id="PS51192">
    <property type="entry name" value="HELICASE_ATP_BIND_1"/>
    <property type="match status" value="1"/>
</dbReference>
<dbReference type="Proteomes" id="UP000196485">
    <property type="component" value="Unassembled WGS sequence"/>
</dbReference>
<organism evidence="20 21">
    <name type="scientific">Photobacterium aquimaris</name>
    <dbReference type="NCBI Taxonomy" id="512643"/>
    <lineage>
        <taxon>Bacteria</taxon>
        <taxon>Pseudomonadati</taxon>
        <taxon>Pseudomonadota</taxon>
        <taxon>Gammaproteobacteria</taxon>
        <taxon>Vibrionales</taxon>
        <taxon>Vibrionaceae</taxon>
        <taxon>Photobacterium</taxon>
    </lineage>
</organism>
<comment type="cofactor">
    <cofactor evidence="2">
        <name>Zn(2+)</name>
        <dbReference type="ChEBI" id="CHEBI:29105"/>
    </cofactor>
</comment>
<keyword evidence="7 20" id="KW-0378">Hydrolase</keyword>
<comment type="similarity">
    <text evidence="3">Belongs to the helicase family. RecQ subfamily.</text>
</comment>
<keyword evidence="8 20" id="KW-0347">Helicase</keyword>
<evidence type="ECO:0000259" key="17">
    <source>
        <dbReference type="PROSITE" id="PS50967"/>
    </source>
</evidence>
<dbReference type="Gene3D" id="3.40.50.300">
    <property type="entry name" value="P-loop containing nucleotide triphosphate hydrolases"/>
    <property type="match status" value="2"/>
</dbReference>
<feature type="domain" description="Helicase C-terminal" evidence="19">
    <location>
        <begin position="271"/>
        <end position="416"/>
    </location>
</feature>
<dbReference type="SUPFAM" id="SSF52540">
    <property type="entry name" value="P-loop containing nucleoside triphosphate hydrolases"/>
    <property type="match status" value="2"/>
</dbReference>
<evidence type="ECO:0000256" key="11">
    <source>
        <dbReference type="ARBA" id="ARBA00023125"/>
    </source>
</evidence>
<comment type="cofactor">
    <cofactor evidence="1">
        <name>Mg(2+)</name>
        <dbReference type="ChEBI" id="CHEBI:18420"/>
    </cofactor>
</comment>
<dbReference type="CDD" id="cd17920">
    <property type="entry name" value="DEXHc_RecQ"/>
    <property type="match status" value="1"/>
</dbReference>
<evidence type="ECO:0000313" key="20">
    <source>
        <dbReference type="EMBL" id="SMY17946.1"/>
    </source>
</evidence>
<dbReference type="GO" id="GO:0005524">
    <property type="term" value="F:ATP binding"/>
    <property type="evidence" value="ECO:0007669"/>
    <property type="project" value="UniProtKB-KW"/>
</dbReference>
<dbReference type="CDD" id="cd18794">
    <property type="entry name" value="SF2_C_RecQ"/>
    <property type="match status" value="1"/>
</dbReference>
<evidence type="ECO:0000313" key="21">
    <source>
        <dbReference type="Proteomes" id="UP000196485"/>
    </source>
</evidence>
<dbReference type="SMART" id="SM00341">
    <property type="entry name" value="HRDC"/>
    <property type="match status" value="1"/>
</dbReference>
<dbReference type="AlphaFoldDB" id="A0A1Y6L2X8"/>
<keyword evidence="13" id="KW-0234">DNA repair</keyword>
<proteinExistence type="inferred from homology"/>
<dbReference type="InterPro" id="IPR044876">
    <property type="entry name" value="HRDC_dom_sf"/>
</dbReference>
<keyword evidence="5" id="KW-0547">Nucleotide-binding</keyword>
<dbReference type="InterPro" id="IPR014001">
    <property type="entry name" value="Helicase_ATP-bd"/>
</dbReference>
<dbReference type="InterPro" id="IPR002121">
    <property type="entry name" value="HRDC_dom"/>
</dbReference>
<keyword evidence="4" id="KW-0479">Metal-binding</keyword>
<evidence type="ECO:0000259" key="18">
    <source>
        <dbReference type="PROSITE" id="PS51192"/>
    </source>
</evidence>
<dbReference type="PROSITE" id="PS51194">
    <property type="entry name" value="HELICASE_CTER"/>
    <property type="match status" value="1"/>
</dbReference>
<evidence type="ECO:0000259" key="19">
    <source>
        <dbReference type="PROSITE" id="PS51194"/>
    </source>
</evidence>
<dbReference type="GO" id="GO:0006310">
    <property type="term" value="P:DNA recombination"/>
    <property type="evidence" value="ECO:0007669"/>
    <property type="project" value="UniProtKB-UniRule"/>
</dbReference>
<dbReference type="GO" id="GO:0009432">
    <property type="term" value="P:SOS response"/>
    <property type="evidence" value="ECO:0007669"/>
    <property type="project" value="UniProtKB-UniRule"/>
</dbReference>
<keyword evidence="21" id="KW-1185">Reference proteome</keyword>
<evidence type="ECO:0000256" key="7">
    <source>
        <dbReference type="ARBA" id="ARBA00022801"/>
    </source>
</evidence>
<accession>A0A1Y6L2X8</accession>
<dbReference type="Gene3D" id="1.10.10.10">
    <property type="entry name" value="Winged helix-like DNA-binding domain superfamily/Winged helix DNA-binding domain"/>
    <property type="match status" value="1"/>
</dbReference>
<evidence type="ECO:0000256" key="16">
    <source>
        <dbReference type="NCBIfam" id="TIGR01389"/>
    </source>
</evidence>
<dbReference type="InterPro" id="IPR027417">
    <property type="entry name" value="P-loop_NTPase"/>
</dbReference>
<dbReference type="GO" id="GO:0009378">
    <property type="term" value="F:four-way junction helicase activity"/>
    <property type="evidence" value="ECO:0007669"/>
    <property type="project" value="TreeGrafter"/>
</dbReference>
<dbReference type="FunFam" id="3.40.50.300:FF:000156">
    <property type="entry name" value="ATP-dependent DNA helicase recQ"/>
    <property type="match status" value="1"/>
</dbReference>
<dbReference type="SMART" id="SM00487">
    <property type="entry name" value="DEXDc"/>
    <property type="match status" value="1"/>
</dbReference>
<dbReference type="InterPro" id="IPR004589">
    <property type="entry name" value="DNA_helicase_ATP-dep_RecQ"/>
</dbReference>
<dbReference type="Pfam" id="PF16124">
    <property type="entry name" value="RecQ_Zn_bind"/>
    <property type="match status" value="1"/>
</dbReference>
<dbReference type="InterPro" id="IPR018982">
    <property type="entry name" value="RQC_domain"/>
</dbReference>
<evidence type="ECO:0000256" key="4">
    <source>
        <dbReference type="ARBA" id="ARBA00022723"/>
    </source>
</evidence>
<dbReference type="GO" id="GO:0043138">
    <property type="term" value="F:3'-5' DNA helicase activity"/>
    <property type="evidence" value="ECO:0007669"/>
    <property type="project" value="UniProtKB-EC"/>
</dbReference>
<dbReference type="PANTHER" id="PTHR13710">
    <property type="entry name" value="DNA HELICASE RECQ FAMILY MEMBER"/>
    <property type="match status" value="1"/>
</dbReference>
<protein>
    <recommendedName>
        <fullName evidence="16">DNA helicase RecQ</fullName>
        <ecNumber evidence="16">5.6.2.4</ecNumber>
    </recommendedName>
</protein>
<feature type="domain" description="Helicase ATP-binding" evidence="18">
    <location>
        <begin position="79"/>
        <end position="247"/>
    </location>
</feature>
<dbReference type="FunFam" id="1.10.10.10:FF:000175">
    <property type="entry name" value="ATP-dependent DNA helicase RecQ"/>
    <property type="match status" value="1"/>
</dbReference>
<dbReference type="SUPFAM" id="SSF47819">
    <property type="entry name" value="HRDC-like"/>
    <property type="match status" value="1"/>
</dbReference>
<evidence type="ECO:0000256" key="14">
    <source>
        <dbReference type="ARBA" id="ARBA00023235"/>
    </source>
</evidence>
<sequence length="656" mass="73620">MMASFTEQGSNGINEWSAILALFASDRDLGIEWQPCLAKSLTMSAVAPLPVSSLLLSSQEILQDVFGYQQFRQGQQAVIEAITTGNDCLVIMPTGGGKSLCYQIPALMLPGLTLVISPLISLMKDQVDQLNANGVSAGCIHSAMSREEIQATFDAMQKGELQLVYVSPERVLMRDFIERLQQLDLAMVAVDEAHCVSQWGHDFRPEYAALGVLKQQFSPLPVMALTATADDATRHDIVSRLGLNDPHCYLGSFDRPNIRYTLLEKHKPQQQLNQYLATVRGQCGIIYCNSRKKVEQISEKLCHSGIRAAAYHAGMEHQQRVAVQDAFQRDDIHVVVATVAFGMGINKPNVRFVVHFDIPRNIESYYQETGRAGRDGLPAEALLLYDPADLAWLRRCVDEKINDAQRDVELHKLHAMGAFAQAQSCRRQVLLHYFGEELRQGCGNCDVCLDPPQQFDAVEAAQKALSCVYRVNQNFGITYVVDVLRGMQNQRIREYGHDKLTTYGIGREYSHEYWVSILRQLIHRGFLTQNISRNSVLQLTQQARPLLRAEIALSLAVPRLDSAVRSSKVDRMANRQYDKKLFAKLRKLRKAIADEENLPPYVVFNDASLMEMAERLPSSKGEFLAINGVGQRKLDKFGVVFLQLIGDHLMAIDEHD</sequence>
<dbReference type="EMBL" id="FYAH01000009">
    <property type="protein sequence ID" value="SMY17946.1"/>
    <property type="molecule type" value="Genomic_DNA"/>
</dbReference>
<keyword evidence="12" id="KW-0233">DNA recombination</keyword>
<evidence type="ECO:0000256" key="3">
    <source>
        <dbReference type="ARBA" id="ARBA00005446"/>
    </source>
</evidence>
<keyword evidence="6" id="KW-0227">DNA damage</keyword>
<dbReference type="GO" id="GO:0046872">
    <property type="term" value="F:metal ion binding"/>
    <property type="evidence" value="ECO:0007669"/>
    <property type="project" value="UniProtKB-KW"/>
</dbReference>
<dbReference type="InterPro" id="IPR006293">
    <property type="entry name" value="DNA_helicase_ATP-dep_RecQ_bac"/>
</dbReference>
<evidence type="ECO:0000256" key="13">
    <source>
        <dbReference type="ARBA" id="ARBA00023204"/>
    </source>
</evidence>
<keyword evidence="14" id="KW-0413">Isomerase</keyword>
<evidence type="ECO:0000256" key="5">
    <source>
        <dbReference type="ARBA" id="ARBA00022741"/>
    </source>
</evidence>
<dbReference type="FunFam" id="1.10.150.80:FF:000002">
    <property type="entry name" value="ATP-dependent DNA helicase RecQ"/>
    <property type="match status" value="1"/>
</dbReference>
<dbReference type="InterPro" id="IPR001650">
    <property type="entry name" value="Helicase_C-like"/>
</dbReference>
<dbReference type="GO" id="GO:0016787">
    <property type="term" value="F:hydrolase activity"/>
    <property type="evidence" value="ECO:0007669"/>
    <property type="project" value="UniProtKB-KW"/>
</dbReference>
<evidence type="ECO:0000256" key="8">
    <source>
        <dbReference type="ARBA" id="ARBA00022806"/>
    </source>
</evidence>
<dbReference type="SMART" id="SM00490">
    <property type="entry name" value="HELICc"/>
    <property type="match status" value="1"/>
</dbReference>
<dbReference type="Pfam" id="PF09382">
    <property type="entry name" value="RQC"/>
    <property type="match status" value="1"/>
</dbReference>
<gene>
    <name evidence="20" type="primary">recQ_2</name>
    <name evidence="20" type="ORF">PAQU9191_03268</name>
</gene>
<dbReference type="InterPro" id="IPR036388">
    <property type="entry name" value="WH-like_DNA-bd_sf"/>
</dbReference>
<evidence type="ECO:0000256" key="2">
    <source>
        <dbReference type="ARBA" id="ARBA00001947"/>
    </source>
</evidence>
<dbReference type="NCBIfam" id="TIGR00614">
    <property type="entry name" value="recQ_fam"/>
    <property type="match status" value="1"/>
</dbReference>
<dbReference type="PROSITE" id="PS50967">
    <property type="entry name" value="HRDC"/>
    <property type="match status" value="1"/>
</dbReference>
<evidence type="ECO:0000256" key="9">
    <source>
        <dbReference type="ARBA" id="ARBA00022833"/>
    </source>
</evidence>
<dbReference type="GO" id="GO:0005737">
    <property type="term" value="C:cytoplasm"/>
    <property type="evidence" value="ECO:0007669"/>
    <property type="project" value="TreeGrafter"/>
</dbReference>
<dbReference type="Pfam" id="PF00271">
    <property type="entry name" value="Helicase_C"/>
    <property type="match status" value="1"/>
</dbReference>
<dbReference type="NCBIfam" id="TIGR01389">
    <property type="entry name" value="recQ"/>
    <property type="match status" value="1"/>
</dbReference>
<dbReference type="GO" id="GO:0030894">
    <property type="term" value="C:replisome"/>
    <property type="evidence" value="ECO:0007669"/>
    <property type="project" value="TreeGrafter"/>
</dbReference>